<sequence length="546" mass="59233">MGNASGRVGSQGLAGQGRETDPEAVTFGRPADADRGRPWARAPVRGLLSETAQNKGPALSPTTKTRADPVAGQQASRPGDQQAGRPADQQTGSPAGRRSSSLGGRAALRQGATRAKRTTATATERRRLWRALPTTEDKDQQESWKLLGAGPGGGQRLLLTTTWGQQACVRLPLHLHLHAPCTFLLPPTRAGPKRRPECARVRQNPRADASSSDGTRAQNRSTAPAFGSHTSSFVPVARTADPQTRCSATIAGLKSGAERTPGLPETALSDRRLPLSGCRALAPEPTTTKTYFPSAVTRGGCTVLRNNAPFPCTARYSALRRGRGRGRRRHPATPSDVIYMPYPLSSRAIDVLRAQVSQPLHDVLTDQREALEFQPVQSACCTPPQPKACLMHPCCDVLPLKAIGEDEWGFTPPRPLHHLSPPSGCIIEHRRPHLDDQRPYHGPSLTRDSTAIVICSSSLLRMHAFSSICRFPSRGSVAPGHPVFQPHSRDTTPQNASSFKLSHVKRKRSFVPRISYSILHLMSALFRPTPVIYFPIVDFAMQIRPA</sequence>
<organism evidence="2 3">
    <name type="scientific">Lojkania enalia</name>
    <dbReference type="NCBI Taxonomy" id="147567"/>
    <lineage>
        <taxon>Eukaryota</taxon>
        <taxon>Fungi</taxon>
        <taxon>Dikarya</taxon>
        <taxon>Ascomycota</taxon>
        <taxon>Pezizomycotina</taxon>
        <taxon>Dothideomycetes</taxon>
        <taxon>Pleosporomycetidae</taxon>
        <taxon>Pleosporales</taxon>
        <taxon>Pleosporales incertae sedis</taxon>
        <taxon>Lojkania</taxon>
    </lineage>
</organism>
<gene>
    <name evidence="2" type="ORF">CC78DRAFT_579803</name>
</gene>
<feature type="region of interest" description="Disordered" evidence="1">
    <location>
        <begin position="1"/>
        <end position="127"/>
    </location>
</feature>
<evidence type="ECO:0000313" key="3">
    <source>
        <dbReference type="Proteomes" id="UP000800093"/>
    </source>
</evidence>
<protein>
    <submittedName>
        <fullName evidence="2">Uncharacterized protein</fullName>
    </submittedName>
</protein>
<proteinExistence type="predicted"/>
<feature type="compositionally biased region" description="Polar residues" evidence="1">
    <location>
        <begin position="88"/>
        <end position="102"/>
    </location>
</feature>
<feature type="compositionally biased region" description="Polar residues" evidence="1">
    <location>
        <begin position="50"/>
        <end position="64"/>
    </location>
</feature>
<reference evidence="3" key="1">
    <citation type="journal article" date="2020" name="Stud. Mycol.">
        <title>101 Dothideomycetes genomes: A test case for predicting lifestyles and emergence of pathogens.</title>
        <authorList>
            <person name="Haridas S."/>
            <person name="Albert R."/>
            <person name="Binder M."/>
            <person name="Bloem J."/>
            <person name="LaButti K."/>
            <person name="Salamov A."/>
            <person name="Andreopoulos B."/>
            <person name="Baker S."/>
            <person name="Barry K."/>
            <person name="Bills G."/>
            <person name="Bluhm B."/>
            <person name="Cannon C."/>
            <person name="Castanera R."/>
            <person name="Culley D."/>
            <person name="Daum C."/>
            <person name="Ezra D."/>
            <person name="Gonzalez J."/>
            <person name="Henrissat B."/>
            <person name="Kuo A."/>
            <person name="Liang C."/>
            <person name="Lipzen A."/>
            <person name="Lutzoni F."/>
            <person name="Magnuson J."/>
            <person name="Mondo S."/>
            <person name="Nolan M."/>
            <person name="Ohm R."/>
            <person name="Pangilinan J."/>
            <person name="Park H.-J."/>
            <person name="Ramirez L."/>
            <person name="Alfaro M."/>
            <person name="Sun H."/>
            <person name="Tritt A."/>
            <person name="Yoshinaga Y."/>
            <person name="Zwiers L.-H."/>
            <person name="Turgeon B."/>
            <person name="Goodwin S."/>
            <person name="Spatafora J."/>
            <person name="Crous P."/>
            <person name="Grigoriev I."/>
        </authorList>
    </citation>
    <scope>NUCLEOTIDE SEQUENCE [LARGE SCALE GENOMIC DNA]</scope>
    <source>
        <strain evidence="3">CBS 304.66</strain>
    </source>
</reference>
<comment type="caution">
    <text evidence="2">The sequence shown here is derived from an EMBL/GenBank/DDBJ whole genome shotgun (WGS) entry which is preliminary data.</text>
</comment>
<accession>A0A9P4KAK3</accession>
<name>A0A9P4KAK3_9PLEO</name>
<feature type="compositionally biased region" description="Polar residues" evidence="1">
    <location>
        <begin position="209"/>
        <end position="230"/>
    </location>
</feature>
<evidence type="ECO:0000256" key="1">
    <source>
        <dbReference type="SAM" id="MobiDB-lite"/>
    </source>
</evidence>
<dbReference type="EMBL" id="ML986611">
    <property type="protein sequence ID" value="KAF2265111.1"/>
    <property type="molecule type" value="Genomic_DNA"/>
</dbReference>
<feature type="compositionally biased region" description="Low complexity" evidence="1">
    <location>
        <begin position="109"/>
        <end position="122"/>
    </location>
</feature>
<keyword evidence="3" id="KW-1185">Reference proteome</keyword>
<dbReference type="AlphaFoldDB" id="A0A9P4KAK3"/>
<dbReference type="Proteomes" id="UP000800093">
    <property type="component" value="Unassembled WGS sequence"/>
</dbReference>
<evidence type="ECO:0000313" key="2">
    <source>
        <dbReference type="EMBL" id="KAF2265111.1"/>
    </source>
</evidence>
<feature type="region of interest" description="Disordered" evidence="1">
    <location>
        <begin position="186"/>
        <end position="230"/>
    </location>
</feature>